<evidence type="ECO:0000256" key="1">
    <source>
        <dbReference type="SAM" id="SignalP"/>
    </source>
</evidence>
<keyword evidence="3" id="KW-1185">Reference proteome</keyword>
<feature type="signal peptide" evidence="1">
    <location>
        <begin position="1"/>
        <end position="19"/>
    </location>
</feature>
<feature type="chain" id="PRO_5018087438" evidence="1">
    <location>
        <begin position="20"/>
        <end position="269"/>
    </location>
</feature>
<dbReference type="GO" id="GO:0009279">
    <property type="term" value="C:cell outer membrane"/>
    <property type="evidence" value="ECO:0007669"/>
    <property type="project" value="InterPro"/>
</dbReference>
<dbReference type="RefSeq" id="WP_211355739.1">
    <property type="nucleotide sequence ID" value="NZ_RJUL01000007.1"/>
</dbReference>
<dbReference type="SUPFAM" id="SSF56935">
    <property type="entry name" value="Porins"/>
    <property type="match status" value="1"/>
</dbReference>
<dbReference type="GO" id="GO:0005507">
    <property type="term" value="F:copper ion binding"/>
    <property type="evidence" value="ECO:0007669"/>
    <property type="project" value="InterPro"/>
</dbReference>
<keyword evidence="1" id="KW-0732">Signal</keyword>
<evidence type="ECO:0000313" key="3">
    <source>
        <dbReference type="Proteomes" id="UP000268033"/>
    </source>
</evidence>
<reference evidence="2 3" key="1">
    <citation type="submission" date="2018-11" db="EMBL/GenBank/DDBJ databases">
        <title>Genomic Encyclopedia of Type Strains, Phase IV (KMG-IV): sequencing the most valuable type-strain genomes for metagenomic binning, comparative biology and taxonomic classification.</title>
        <authorList>
            <person name="Goeker M."/>
        </authorList>
    </citation>
    <scope>NUCLEOTIDE SEQUENCE [LARGE SCALE GENOMIC DNA]</scope>
    <source>
        <strain evidence="2 3">DSM 21945</strain>
    </source>
</reference>
<protein>
    <submittedName>
        <fullName evidence="2">Copper resistance protein B</fullName>
    </submittedName>
</protein>
<sequence>MMKSSQLLCLLALPLLAQAADMNMDMAKPQPQAELRDPNAYSDGYQKGEGPYAIQDAPMHMGDEHNFAHLLADTFEWGDGGSGAYDVKGWYGGTYDRVLLKAEGDYSHSRLQDARTELLWDHAISPFWNTQLGVRSDNGEGPARQWLAFGVEGLAPYWFDLEVTAYLGDNGRSALRFESEYELLLTQRLILQPKAELNIYGKSDPERGIGSGFSDASLGLRLRYEITRQFAPYVGVQYSRKLGNTADLARHEGEDPGETQWLAGVRFWF</sequence>
<dbReference type="Pfam" id="PF05275">
    <property type="entry name" value="CopB"/>
    <property type="match status" value="1"/>
</dbReference>
<dbReference type="Proteomes" id="UP000268033">
    <property type="component" value="Unassembled WGS sequence"/>
</dbReference>
<organism evidence="2 3">
    <name type="scientific">Gallaecimonas pentaromativorans</name>
    <dbReference type="NCBI Taxonomy" id="584787"/>
    <lineage>
        <taxon>Bacteria</taxon>
        <taxon>Pseudomonadati</taxon>
        <taxon>Pseudomonadota</taxon>
        <taxon>Gammaproteobacteria</taxon>
        <taxon>Enterobacterales</taxon>
        <taxon>Gallaecimonadaceae</taxon>
        <taxon>Gallaecimonas</taxon>
    </lineage>
</organism>
<proteinExistence type="predicted"/>
<dbReference type="AlphaFoldDB" id="A0A3N1NYT8"/>
<name>A0A3N1NYT8_9GAMM</name>
<dbReference type="InterPro" id="IPR007939">
    <property type="entry name" value="Cu-R_B_prcur"/>
</dbReference>
<dbReference type="STRING" id="584787.GCA_001247655_01272"/>
<comment type="caution">
    <text evidence="2">The sequence shown here is derived from an EMBL/GenBank/DDBJ whole genome shotgun (WGS) entry which is preliminary data.</text>
</comment>
<accession>A0A3N1NYT8</accession>
<dbReference type="GO" id="GO:0006878">
    <property type="term" value="P:intracellular copper ion homeostasis"/>
    <property type="evidence" value="ECO:0007669"/>
    <property type="project" value="InterPro"/>
</dbReference>
<gene>
    <name evidence="2" type="ORF">EDC28_10713</name>
</gene>
<dbReference type="EMBL" id="RJUL01000007">
    <property type="protein sequence ID" value="ROQ24132.1"/>
    <property type="molecule type" value="Genomic_DNA"/>
</dbReference>
<evidence type="ECO:0000313" key="2">
    <source>
        <dbReference type="EMBL" id="ROQ24132.1"/>
    </source>
</evidence>